<dbReference type="NCBIfam" id="NF001453">
    <property type="entry name" value="PRK00312.1"/>
    <property type="match status" value="1"/>
</dbReference>
<evidence type="ECO:0000313" key="10">
    <source>
        <dbReference type="Proteomes" id="UP000236724"/>
    </source>
</evidence>
<sequence>MMFRILIIVLSMLLVSSVTAGDYEQKRMDMIEEIQSMSGLTGNKTGHKRFSDKVMTALAKVKRHELVPETTRVNAYANRPLPIGHGQTISQPYIVALMTELLAPEAEHKILEVGTGSGYQAAVLAEIVSQVYSIEIIEPLGQRAQQDLQRLGYQNIQLKVADGYYGWKEAGPFDGIIVTAVASHIPPPLIKQLKPGGHMVIPVGGRFQVQQLMLVEKDSNGKVKTRQILPVRFVPLTGGHTTAE</sequence>
<dbReference type="GO" id="GO:0032259">
    <property type="term" value="P:methylation"/>
    <property type="evidence" value="ECO:0007669"/>
    <property type="project" value="UniProtKB-KW"/>
</dbReference>
<dbReference type="SUPFAM" id="SSF53335">
    <property type="entry name" value="S-adenosyl-L-methionine-dependent methyltransferases"/>
    <property type="match status" value="1"/>
</dbReference>
<organism evidence="9 10">
    <name type="scientific">Candidatus Venteria ishoeyi</name>
    <dbReference type="NCBI Taxonomy" id="1899563"/>
    <lineage>
        <taxon>Bacteria</taxon>
        <taxon>Pseudomonadati</taxon>
        <taxon>Pseudomonadota</taxon>
        <taxon>Gammaproteobacteria</taxon>
        <taxon>Thiotrichales</taxon>
        <taxon>Thiotrichaceae</taxon>
        <taxon>Venteria</taxon>
    </lineage>
</organism>
<feature type="chain" id="PRO_5014640969" description="Protein-L-isoaspartate O-methyltransferase" evidence="8">
    <location>
        <begin position="21"/>
        <end position="244"/>
    </location>
</feature>
<comment type="catalytic activity">
    <reaction evidence="7">
        <text>[protein]-L-isoaspartate + S-adenosyl-L-methionine = [protein]-L-isoaspartate alpha-methyl ester + S-adenosyl-L-homocysteine</text>
        <dbReference type="Rhea" id="RHEA:12705"/>
        <dbReference type="Rhea" id="RHEA-COMP:12143"/>
        <dbReference type="Rhea" id="RHEA-COMP:12144"/>
        <dbReference type="ChEBI" id="CHEBI:57856"/>
        <dbReference type="ChEBI" id="CHEBI:59789"/>
        <dbReference type="ChEBI" id="CHEBI:90596"/>
        <dbReference type="ChEBI" id="CHEBI:90598"/>
        <dbReference type="EC" id="2.1.1.77"/>
    </reaction>
</comment>
<dbReference type="AlphaFoldDB" id="A0A1H6FAR3"/>
<dbReference type="PANTHER" id="PTHR11579:SF0">
    <property type="entry name" value="PROTEIN-L-ISOASPARTATE(D-ASPARTATE) O-METHYLTRANSFERASE"/>
    <property type="match status" value="1"/>
</dbReference>
<evidence type="ECO:0000256" key="6">
    <source>
        <dbReference type="ARBA" id="ARBA00022691"/>
    </source>
</evidence>
<dbReference type="CDD" id="cd02440">
    <property type="entry name" value="AdoMet_MTases"/>
    <property type="match status" value="1"/>
</dbReference>
<dbReference type="GO" id="GO:0030091">
    <property type="term" value="P:protein repair"/>
    <property type="evidence" value="ECO:0007669"/>
    <property type="project" value="UniProtKB-UniRule"/>
</dbReference>
<comment type="function">
    <text evidence="7">Catalyzes the methyl esterification of L-isoaspartyl residues in peptides and proteins that result from spontaneous decomposition of normal L-aspartyl and L-asparaginyl residues. It plays a role in the repair and/or degradation of damaged proteins.</text>
</comment>
<keyword evidence="3 7" id="KW-0963">Cytoplasm</keyword>
<keyword evidence="8" id="KW-0732">Signal</keyword>
<evidence type="ECO:0000256" key="5">
    <source>
        <dbReference type="ARBA" id="ARBA00022679"/>
    </source>
</evidence>
<dbReference type="EMBL" id="FMSV02000493">
    <property type="protein sequence ID" value="SEH06461.1"/>
    <property type="molecule type" value="Genomic_DNA"/>
</dbReference>
<evidence type="ECO:0000256" key="3">
    <source>
        <dbReference type="ARBA" id="ARBA00022490"/>
    </source>
</evidence>
<accession>A0A1H6FAR3</accession>
<evidence type="ECO:0000256" key="8">
    <source>
        <dbReference type="SAM" id="SignalP"/>
    </source>
</evidence>
<evidence type="ECO:0000256" key="7">
    <source>
        <dbReference type="HAMAP-Rule" id="MF_00090"/>
    </source>
</evidence>
<dbReference type="PANTHER" id="PTHR11579">
    <property type="entry name" value="PROTEIN-L-ISOASPARTATE O-METHYLTRANSFERASE"/>
    <property type="match status" value="1"/>
</dbReference>
<dbReference type="EC" id="2.1.1.77" evidence="7"/>
<keyword evidence="6 7" id="KW-0949">S-adenosyl-L-methionine</keyword>
<evidence type="ECO:0000256" key="4">
    <source>
        <dbReference type="ARBA" id="ARBA00022603"/>
    </source>
</evidence>
<dbReference type="FunFam" id="3.40.50.150:FF:000010">
    <property type="entry name" value="Protein-L-isoaspartate O-methyltransferase"/>
    <property type="match status" value="1"/>
</dbReference>
<protein>
    <recommendedName>
        <fullName evidence="7">Protein-L-isoaspartate O-methyltransferase</fullName>
        <ecNumber evidence="7">2.1.1.77</ecNumber>
    </recommendedName>
    <alternativeName>
        <fullName evidence="7">L-isoaspartyl protein carboxyl methyltransferase</fullName>
    </alternativeName>
    <alternativeName>
        <fullName evidence="7">Protein L-isoaspartyl methyltransferase</fullName>
    </alternativeName>
    <alternativeName>
        <fullName evidence="7">Protein-beta-aspartate methyltransferase</fullName>
        <shortName evidence="7">PIMT</shortName>
    </alternativeName>
</protein>
<dbReference type="GO" id="GO:0005737">
    <property type="term" value="C:cytoplasm"/>
    <property type="evidence" value="ECO:0007669"/>
    <property type="project" value="UniProtKB-SubCell"/>
</dbReference>
<dbReference type="InterPro" id="IPR029063">
    <property type="entry name" value="SAM-dependent_MTases_sf"/>
</dbReference>
<dbReference type="HAMAP" id="MF_00090">
    <property type="entry name" value="PIMT"/>
    <property type="match status" value="1"/>
</dbReference>
<keyword evidence="4 7" id="KW-0489">Methyltransferase</keyword>
<feature type="active site" evidence="7">
    <location>
        <position position="90"/>
    </location>
</feature>
<dbReference type="NCBIfam" id="TIGR00080">
    <property type="entry name" value="pimt"/>
    <property type="match status" value="1"/>
</dbReference>
<comment type="subcellular location">
    <subcellularLocation>
        <location evidence="1 7">Cytoplasm</location>
    </subcellularLocation>
</comment>
<dbReference type="RefSeq" id="WP_286019359.1">
    <property type="nucleotide sequence ID" value="NZ_FMSV02000493.1"/>
</dbReference>
<dbReference type="GO" id="GO:0004719">
    <property type="term" value="F:protein-L-isoaspartate (D-aspartate) O-methyltransferase activity"/>
    <property type="evidence" value="ECO:0007669"/>
    <property type="project" value="UniProtKB-UniRule"/>
</dbReference>
<comment type="similarity">
    <text evidence="2 7">Belongs to the methyltransferase superfamily. L-isoaspartyl/D-aspartyl protein methyltransferase family.</text>
</comment>
<dbReference type="Pfam" id="PF01135">
    <property type="entry name" value="PCMT"/>
    <property type="match status" value="1"/>
</dbReference>
<proteinExistence type="inferred from homology"/>
<evidence type="ECO:0000313" key="9">
    <source>
        <dbReference type="EMBL" id="SEH06461.1"/>
    </source>
</evidence>
<keyword evidence="10" id="KW-1185">Reference proteome</keyword>
<keyword evidence="5 7" id="KW-0808">Transferase</keyword>
<dbReference type="Gene3D" id="3.40.50.150">
    <property type="entry name" value="Vaccinia Virus protein VP39"/>
    <property type="match status" value="1"/>
</dbReference>
<evidence type="ECO:0000256" key="2">
    <source>
        <dbReference type="ARBA" id="ARBA00005369"/>
    </source>
</evidence>
<dbReference type="PROSITE" id="PS01279">
    <property type="entry name" value="PCMT"/>
    <property type="match status" value="1"/>
</dbReference>
<gene>
    <name evidence="9" type="primary">pcm_1</name>
    <name evidence="7" type="synonym">pcm</name>
    <name evidence="9" type="ORF">MBHS_02323</name>
</gene>
<reference evidence="9 10" key="1">
    <citation type="submission" date="2016-10" db="EMBL/GenBank/DDBJ databases">
        <authorList>
            <person name="de Groot N.N."/>
        </authorList>
    </citation>
    <scope>NUCLEOTIDE SEQUENCE [LARGE SCALE GENOMIC DNA]</scope>
    <source>
        <strain evidence="9">MBHS1</strain>
    </source>
</reference>
<evidence type="ECO:0000256" key="1">
    <source>
        <dbReference type="ARBA" id="ARBA00004496"/>
    </source>
</evidence>
<dbReference type="InterPro" id="IPR000682">
    <property type="entry name" value="PCMT"/>
</dbReference>
<feature type="signal peptide" evidence="8">
    <location>
        <begin position="1"/>
        <end position="20"/>
    </location>
</feature>
<name>A0A1H6FAR3_9GAMM</name>
<dbReference type="Proteomes" id="UP000236724">
    <property type="component" value="Unassembled WGS sequence"/>
</dbReference>